<evidence type="ECO:0000256" key="2">
    <source>
        <dbReference type="SAM" id="Phobius"/>
    </source>
</evidence>
<proteinExistence type="predicted"/>
<name>A0A066WDI6_TILAU</name>
<feature type="compositionally biased region" description="Basic and acidic residues" evidence="1">
    <location>
        <begin position="242"/>
        <end position="252"/>
    </location>
</feature>
<evidence type="ECO:0000256" key="1">
    <source>
        <dbReference type="SAM" id="MobiDB-lite"/>
    </source>
</evidence>
<organism evidence="3 4">
    <name type="scientific">Tilletiaria anomala (strain ATCC 24038 / CBS 436.72 / UBC 951)</name>
    <dbReference type="NCBI Taxonomy" id="1037660"/>
    <lineage>
        <taxon>Eukaryota</taxon>
        <taxon>Fungi</taxon>
        <taxon>Dikarya</taxon>
        <taxon>Basidiomycota</taxon>
        <taxon>Ustilaginomycotina</taxon>
        <taxon>Exobasidiomycetes</taxon>
        <taxon>Georgefischeriales</taxon>
        <taxon>Tilletiariaceae</taxon>
        <taxon>Tilletiaria</taxon>
    </lineage>
</organism>
<dbReference type="EMBL" id="JMSN01000015">
    <property type="protein sequence ID" value="KDN51992.1"/>
    <property type="molecule type" value="Genomic_DNA"/>
</dbReference>
<feature type="transmembrane region" description="Helical" evidence="2">
    <location>
        <begin position="149"/>
        <end position="168"/>
    </location>
</feature>
<feature type="transmembrane region" description="Helical" evidence="2">
    <location>
        <begin position="107"/>
        <end position="128"/>
    </location>
</feature>
<feature type="compositionally biased region" description="Polar residues" evidence="1">
    <location>
        <begin position="217"/>
        <end position="240"/>
    </location>
</feature>
<keyword evidence="4" id="KW-1185">Reference proteome</keyword>
<protein>
    <recommendedName>
        <fullName evidence="5">Transmembrane protein</fullName>
    </recommendedName>
</protein>
<accession>A0A066WDI6</accession>
<keyword evidence="2" id="KW-0812">Transmembrane</keyword>
<dbReference type="AlphaFoldDB" id="A0A066WDI6"/>
<sequence length="252" mass="27934">MAYSGPDTGNITINGLSPASWALEIFLPPLVPSILGQAVAIFVCYWEFVVLFPSEVQIWRRLMRRPFHWQFAPSMTLFMRYTLLCYASAAAFTQYSTTMTDSACTGASTVFVISVICLNTSSVICMAWRSHAVAMGVIERPKIRWAVRACVGFMLLLFLLLLLMPLASGCRPQQLCWCGTPSSTRNSTAPGHHEQRMASVLASLHTRSTRRMSLPVQFSGTTSCPSSSTRHACSPSASRSRNWREDHPGSRN</sequence>
<feature type="transmembrane region" description="Helical" evidence="2">
    <location>
        <begin position="34"/>
        <end position="56"/>
    </location>
</feature>
<feature type="transmembrane region" description="Helical" evidence="2">
    <location>
        <begin position="77"/>
        <end position="95"/>
    </location>
</feature>
<dbReference type="RefSeq" id="XP_013244802.1">
    <property type="nucleotide sequence ID" value="XM_013389348.1"/>
</dbReference>
<comment type="caution">
    <text evidence="3">The sequence shown here is derived from an EMBL/GenBank/DDBJ whole genome shotgun (WGS) entry which is preliminary data.</text>
</comment>
<evidence type="ECO:0000313" key="4">
    <source>
        <dbReference type="Proteomes" id="UP000027361"/>
    </source>
</evidence>
<feature type="region of interest" description="Disordered" evidence="1">
    <location>
        <begin position="217"/>
        <end position="252"/>
    </location>
</feature>
<dbReference type="InParanoid" id="A0A066WDI6"/>
<dbReference type="Proteomes" id="UP000027361">
    <property type="component" value="Unassembled WGS sequence"/>
</dbReference>
<dbReference type="GeneID" id="25267495"/>
<dbReference type="HOGENOM" id="CLU_1103407_0_0_1"/>
<evidence type="ECO:0000313" key="3">
    <source>
        <dbReference type="EMBL" id="KDN51992.1"/>
    </source>
</evidence>
<keyword evidence="2" id="KW-0472">Membrane</keyword>
<keyword evidence="2" id="KW-1133">Transmembrane helix</keyword>
<reference evidence="3 4" key="1">
    <citation type="submission" date="2014-05" db="EMBL/GenBank/DDBJ databases">
        <title>Draft genome sequence of a rare smut relative, Tilletiaria anomala UBC 951.</title>
        <authorList>
            <consortium name="DOE Joint Genome Institute"/>
            <person name="Toome M."/>
            <person name="Kuo A."/>
            <person name="Henrissat B."/>
            <person name="Lipzen A."/>
            <person name="Tritt A."/>
            <person name="Yoshinaga Y."/>
            <person name="Zane M."/>
            <person name="Barry K."/>
            <person name="Grigoriev I.V."/>
            <person name="Spatafora J.W."/>
            <person name="Aimea M.C."/>
        </authorList>
    </citation>
    <scope>NUCLEOTIDE SEQUENCE [LARGE SCALE GENOMIC DNA]</scope>
    <source>
        <strain evidence="3 4">UBC 951</strain>
    </source>
</reference>
<gene>
    <name evidence="3" type="ORF">K437DRAFT_45070</name>
</gene>
<evidence type="ECO:0008006" key="5">
    <source>
        <dbReference type="Google" id="ProtNLM"/>
    </source>
</evidence>